<dbReference type="RefSeq" id="WP_373656080.1">
    <property type="nucleotide sequence ID" value="NZ_JBGUAW010000007.1"/>
</dbReference>
<feature type="domain" description="(S)-ureidoglycine aminohydrolase cupin" evidence="1">
    <location>
        <begin position="15"/>
        <end position="87"/>
    </location>
</feature>
<sequence>MHSIEVRRPTEEELQDLGVRDWPLWEKGESRFPWTYDEQEVCYLIAGRVTVEPETGAPVTFGEGDLVTLPRGMRCTWDIHEAVRKHYRLGEE</sequence>
<organism evidence="2 3">
    <name type="scientific">Thiohalorhabdus methylotrophus</name>
    <dbReference type="NCBI Taxonomy" id="3242694"/>
    <lineage>
        <taxon>Bacteria</taxon>
        <taxon>Pseudomonadati</taxon>
        <taxon>Pseudomonadota</taxon>
        <taxon>Gammaproteobacteria</taxon>
        <taxon>Thiohalorhabdales</taxon>
        <taxon>Thiohalorhabdaceae</taxon>
        <taxon>Thiohalorhabdus</taxon>
    </lineage>
</organism>
<dbReference type="PANTHER" id="PTHR33271:SF22">
    <property type="entry name" value="OS04G0445200 PROTEIN"/>
    <property type="match status" value="1"/>
</dbReference>
<dbReference type="InterPro" id="IPR014710">
    <property type="entry name" value="RmlC-like_jellyroll"/>
</dbReference>
<dbReference type="Gene3D" id="2.60.120.10">
    <property type="entry name" value="Jelly Rolls"/>
    <property type="match status" value="1"/>
</dbReference>
<reference evidence="2 3" key="1">
    <citation type="submission" date="2024-08" db="EMBL/GenBank/DDBJ databases">
        <title>Whole-genome sequencing of halo(alkali)philic microorganisms from hypersaline lakes.</title>
        <authorList>
            <person name="Sorokin D.Y."/>
            <person name="Merkel A.Y."/>
            <person name="Messina E."/>
            <person name="Yakimov M."/>
        </authorList>
    </citation>
    <scope>NUCLEOTIDE SEQUENCE [LARGE SCALE GENOMIC DNA]</scope>
    <source>
        <strain evidence="2 3">Cl-TMA</strain>
    </source>
</reference>
<dbReference type="Proteomes" id="UP001575181">
    <property type="component" value="Unassembled WGS sequence"/>
</dbReference>
<dbReference type="EMBL" id="JBGUAW010000007">
    <property type="protein sequence ID" value="MFA9461292.1"/>
    <property type="molecule type" value="Genomic_DNA"/>
</dbReference>
<proteinExistence type="predicted"/>
<keyword evidence="3" id="KW-1185">Reference proteome</keyword>
<dbReference type="SUPFAM" id="SSF51182">
    <property type="entry name" value="RmlC-like cupins"/>
    <property type="match status" value="1"/>
</dbReference>
<dbReference type="CDD" id="cd02227">
    <property type="entry name" value="cupin_TM1112-like"/>
    <property type="match status" value="1"/>
</dbReference>
<gene>
    <name evidence="2" type="ORF">ACERLL_10690</name>
</gene>
<evidence type="ECO:0000313" key="2">
    <source>
        <dbReference type="EMBL" id="MFA9461292.1"/>
    </source>
</evidence>
<dbReference type="InterPro" id="IPR011051">
    <property type="entry name" value="RmlC_Cupin_sf"/>
</dbReference>
<accession>A0ABV4TVH0</accession>
<comment type="caution">
    <text evidence="2">The sequence shown here is derived from an EMBL/GenBank/DDBJ whole genome shotgun (WGS) entry which is preliminary data.</text>
</comment>
<dbReference type="InterPro" id="IPR008579">
    <property type="entry name" value="UGlyAH_Cupin_dom"/>
</dbReference>
<evidence type="ECO:0000313" key="3">
    <source>
        <dbReference type="Proteomes" id="UP001575181"/>
    </source>
</evidence>
<name>A0ABV4TVH0_9GAMM</name>
<dbReference type="Pfam" id="PF05899">
    <property type="entry name" value="Cupin_3"/>
    <property type="match status" value="1"/>
</dbReference>
<protein>
    <submittedName>
        <fullName evidence="2">Cupin domain-containing protein</fullName>
    </submittedName>
</protein>
<dbReference type="PANTHER" id="PTHR33271">
    <property type="entry name" value="OS04G0445200 PROTEIN"/>
    <property type="match status" value="1"/>
</dbReference>
<evidence type="ECO:0000259" key="1">
    <source>
        <dbReference type="Pfam" id="PF05899"/>
    </source>
</evidence>